<evidence type="ECO:0000259" key="2">
    <source>
        <dbReference type="PROSITE" id="PS50030"/>
    </source>
</evidence>
<evidence type="ECO:0000256" key="1">
    <source>
        <dbReference type="SAM" id="MobiDB-lite"/>
    </source>
</evidence>
<feature type="compositionally biased region" description="Polar residues" evidence="1">
    <location>
        <begin position="314"/>
        <end position="323"/>
    </location>
</feature>
<feature type="compositionally biased region" description="Polar residues" evidence="1">
    <location>
        <begin position="43"/>
        <end position="66"/>
    </location>
</feature>
<feature type="compositionally biased region" description="Basic residues" evidence="1">
    <location>
        <begin position="418"/>
        <end position="431"/>
    </location>
</feature>
<dbReference type="OrthoDB" id="5376710at2759"/>
<evidence type="ECO:0000313" key="3">
    <source>
        <dbReference type="EMBL" id="KAF2655760.1"/>
    </source>
</evidence>
<proteinExistence type="predicted"/>
<keyword evidence="4" id="KW-1185">Reference proteome</keyword>
<organism evidence="3 4">
    <name type="scientific">Lophiostoma macrostomum CBS 122681</name>
    <dbReference type="NCBI Taxonomy" id="1314788"/>
    <lineage>
        <taxon>Eukaryota</taxon>
        <taxon>Fungi</taxon>
        <taxon>Dikarya</taxon>
        <taxon>Ascomycota</taxon>
        <taxon>Pezizomycotina</taxon>
        <taxon>Dothideomycetes</taxon>
        <taxon>Pleosporomycetidae</taxon>
        <taxon>Pleosporales</taxon>
        <taxon>Lophiostomataceae</taxon>
        <taxon>Lophiostoma</taxon>
    </lineage>
</organism>
<feature type="region of interest" description="Disordered" evidence="1">
    <location>
        <begin position="1010"/>
        <end position="1032"/>
    </location>
</feature>
<feature type="region of interest" description="Disordered" evidence="1">
    <location>
        <begin position="409"/>
        <end position="533"/>
    </location>
</feature>
<feature type="compositionally biased region" description="Basic residues" evidence="1">
    <location>
        <begin position="67"/>
        <end position="80"/>
    </location>
</feature>
<protein>
    <recommendedName>
        <fullName evidence="2">UBA domain-containing protein</fullName>
    </recommendedName>
</protein>
<dbReference type="InterPro" id="IPR009060">
    <property type="entry name" value="UBA-like_sf"/>
</dbReference>
<reference evidence="3" key="1">
    <citation type="journal article" date="2020" name="Stud. Mycol.">
        <title>101 Dothideomycetes genomes: a test case for predicting lifestyles and emergence of pathogens.</title>
        <authorList>
            <person name="Haridas S."/>
            <person name="Albert R."/>
            <person name="Binder M."/>
            <person name="Bloem J."/>
            <person name="Labutti K."/>
            <person name="Salamov A."/>
            <person name="Andreopoulos B."/>
            <person name="Baker S."/>
            <person name="Barry K."/>
            <person name="Bills G."/>
            <person name="Bluhm B."/>
            <person name="Cannon C."/>
            <person name="Castanera R."/>
            <person name="Culley D."/>
            <person name="Daum C."/>
            <person name="Ezra D."/>
            <person name="Gonzalez J."/>
            <person name="Henrissat B."/>
            <person name="Kuo A."/>
            <person name="Liang C."/>
            <person name="Lipzen A."/>
            <person name="Lutzoni F."/>
            <person name="Magnuson J."/>
            <person name="Mondo S."/>
            <person name="Nolan M."/>
            <person name="Ohm R."/>
            <person name="Pangilinan J."/>
            <person name="Park H.-J."/>
            <person name="Ramirez L."/>
            <person name="Alfaro M."/>
            <person name="Sun H."/>
            <person name="Tritt A."/>
            <person name="Yoshinaga Y."/>
            <person name="Zwiers L.-H."/>
            <person name="Turgeon B."/>
            <person name="Goodwin S."/>
            <person name="Spatafora J."/>
            <person name="Crous P."/>
            <person name="Grigoriev I."/>
        </authorList>
    </citation>
    <scope>NUCLEOTIDE SEQUENCE</scope>
    <source>
        <strain evidence="3">CBS 122681</strain>
    </source>
</reference>
<dbReference type="SUPFAM" id="SSF46934">
    <property type="entry name" value="UBA-like"/>
    <property type="match status" value="1"/>
</dbReference>
<dbReference type="InterPro" id="IPR015940">
    <property type="entry name" value="UBA"/>
</dbReference>
<dbReference type="Proteomes" id="UP000799324">
    <property type="component" value="Unassembled WGS sequence"/>
</dbReference>
<dbReference type="AlphaFoldDB" id="A0A6A6T7L2"/>
<sequence length="1206" mass="133290">MPPPGSGLHENRFARTRSLLRSSSLQPQAILKRQRSWSEKLRSQPQAGSHRPSQSCDPPAESSASKHQMRGKLSTKRRATKQSGTFLHAVPGSAACVTDPLSLERDMATLPNQEILENIGSPSRICTADGQTPSRKESQNLRPQHSNAVLSSIPAGVEASFPELKGTIGTYRDGRIQWDQKSRTSVSTCRSSTSAKGRRPRIQLVIPNQKRNRPLPNSPFFGPGAPSPNLHPHIVSASAEFCVSSPPVPKQGAVPDSAVSPLVLQQPRSTAQFQLSIGSQMAKAVPAIVGPVESRTPPLCSSSDDSHEDDRSSIYSRASSVTSAEDEVNSPRLLRKRLNFHERSASATFSVIAPSKAGVFSDGPSVAQDAGYTRADISDSTYAAPRRYTPHPPLEHDVEFERTCDIGPLRSGTIQRRPTVKRRTSGQHTSRRISMDPTVGVINQAISRSTSKQLAPHEDSPTLSEAENELEQHLVSSADDNPFKWDEIVPSQGTESGPPPSIPRKSSKRPNIRLSRVPGDHIASQMKRQPSKRMGKMLRLDIPGKAKPDTDDFFLSPIPVPPPKALKRSITPGVAENVIYGILTNLGSLDDLFATAVVNKGFYRVFKRHELDLMKDALRKSSPPAWEHREICYPGHDKPEEEQLDQPRRDYTPTSYLQYYIRDMYIIAALKSLIKDKCQSFVRPEISAALISEDPTDFARVDDALWRIWTFCKIFGCGKGREDDVVAQMDWLKGGVLANQTECTFSILTTDAIDMSDTLANAPECFAKGNEGGLSAEQLFDMMELWNCLGVLLQPFEGRTIQAREHGVYDNTDVRGGDIDGEETMLDEWYYYLLTLGLSPILDLAAPCCQKDASAFVLASHNGLMEWMPPVFGGTRRNFLKEAASRIYEEKITTTYADPSHKEFQRQLSKQRIQRHITELRHRRHKSPDTIPEIRMSQDRPMSDWENVMDSLTRRRPSSAPGNNVVSHIPGIRSDVPRSPLAQQVMPEEVHPALRNRMNPPAIRPNSRVVAQPLLPSPPPSTVPSVAGDRRSSIAMPVDVHPALRNRMNAPAIRPNSRIFAQPLLPSPPPSTVPSVAGDRRSSIAPSMPSIDEHPAFRSHDPVPDVPSLADHPMFASHTRNGSGGSNRPISSRSAESDPVYQQHEVQHNILNSDPAENSAEKAVYRIVEMGFTAHQARIALRMTDLGDGLRVDRAVELLLREHALL</sequence>
<feature type="compositionally biased region" description="Polar residues" evidence="1">
    <location>
        <begin position="444"/>
        <end position="453"/>
    </location>
</feature>
<gene>
    <name evidence="3" type="ORF">K491DRAFT_692554</name>
</gene>
<dbReference type="PROSITE" id="PS50030">
    <property type="entry name" value="UBA"/>
    <property type="match status" value="1"/>
</dbReference>
<feature type="region of interest" description="Disordered" evidence="1">
    <location>
        <begin position="293"/>
        <end position="329"/>
    </location>
</feature>
<accession>A0A6A6T7L2</accession>
<name>A0A6A6T7L2_9PLEO</name>
<feature type="region of interest" description="Disordered" evidence="1">
    <location>
        <begin position="123"/>
        <end position="146"/>
    </location>
</feature>
<dbReference type="Gene3D" id="1.10.8.10">
    <property type="entry name" value="DNA helicase RuvA subunit, C-terminal domain"/>
    <property type="match status" value="1"/>
</dbReference>
<feature type="compositionally biased region" description="Basic and acidic residues" evidence="1">
    <location>
        <begin position="1091"/>
        <end position="1103"/>
    </location>
</feature>
<feature type="region of interest" description="Disordered" evidence="1">
    <location>
        <begin position="1060"/>
        <end position="1142"/>
    </location>
</feature>
<dbReference type="EMBL" id="MU004344">
    <property type="protein sequence ID" value="KAF2655760.1"/>
    <property type="molecule type" value="Genomic_DNA"/>
</dbReference>
<feature type="region of interest" description="Disordered" evidence="1">
    <location>
        <begin position="1"/>
        <end position="86"/>
    </location>
</feature>
<feature type="domain" description="UBA" evidence="2">
    <location>
        <begin position="1158"/>
        <end position="1202"/>
    </location>
</feature>
<evidence type="ECO:0000313" key="4">
    <source>
        <dbReference type="Proteomes" id="UP000799324"/>
    </source>
</evidence>
<feature type="region of interest" description="Disordered" evidence="1">
    <location>
        <begin position="953"/>
        <end position="977"/>
    </location>
</feature>
<feature type="compositionally biased region" description="Low complexity" evidence="1">
    <location>
        <begin position="16"/>
        <end position="25"/>
    </location>
</feature>
<feature type="compositionally biased region" description="Polar residues" evidence="1">
    <location>
        <begin position="1118"/>
        <end position="1134"/>
    </location>
</feature>